<dbReference type="PANTHER" id="PTHR11735">
    <property type="entry name" value="TRNA N6-ADENOSINE THREONYLCARBAMOYLTRANSFERASE"/>
    <property type="match status" value="1"/>
</dbReference>
<reference evidence="4 5" key="1">
    <citation type="journal article" date="2024" name="Front Chem Biol">
        <title>Unveiling the potential of Daldinia eschscholtzii MFLUCC 19-0629 through bioactivity and bioinformatics studies for enhanced sustainable agriculture production.</title>
        <authorList>
            <person name="Brooks S."/>
            <person name="Weaver J.A."/>
            <person name="Klomchit A."/>
            <person name="Alharthi S.A."/>
            <person name="Onlamun T."/>
            <person name="Nurani R."/>
            <person name="Vong T.K."/>
            <person name="Alberti F."/>
            <person name="Greco C."/>
        </authorList>
    </citation>
    <scope>NUCLEOTIDE SEQUENCE [LARGE SCALE GENOMIC DNA]</scope>
    <source>
        <strain evidence="4">MFLUCC 19-0629</strain>
    </source>
</reference>
<dbReference type="GO" id="GO:0061711">
    <property type="term" value="F:tRNA N(6)-L-threonylcarbamoyladenine synthase activity"/>
    <property type="evidence" value="ECO:0007669"/>
    <property type="project" value="UniProtKB-EC"/>
</dbReference>
<keyword evidence="5" id="KW-1185">Reference proteome</keyword>
<dbReference type="PANTHER" id="PTHR11735:SF6">
    <property type="entry name" value="TRNA N6-ADENOSINE THREONYLCARBAMOYLTRANSFERASE, MITOCHONDRIAL"/>
    <property type="match status" value="1"/>
</dbReference>
<comment type="caution">
    <text evidence="4">The sequence shown here is derived from an EMBL/GenBank/DDBJ whole genome shotgun (WGS) entry which is preliminary data.</text>
</comment>
<dbReference type="GO" id="GO:0072670">
    <property type="term" value="P:mitochondrial tRNA threonylcarbamoyladenosine modification"/>
    <property type="evidence" value="ECO:0007669"/>
    <property type="project" value="TreeGrafter"/>
</dbReference>
<gene>
    <name evidence="4" type="ORF">Daesc_000379</name>
</gene>
<dbReference type="Pfam" id="PF00814">
    <property type="entry name" value="TsaD"/>
    <property type="match status" value="1"/>
</dbReference>
<feature type="domain" description="Gcp-like" evidence="3">
    <location>
        <begin position="138"/>
        <end position="437"/>
    </location>
</feature>
<comment type="subcellular location">
    <subcellularLocation>
        <location evidence="1">Mitochondrion</location>
    </subcellularLocation>
</comment>
<dbReference type="Proteomes" id="UP001369815">
    <property type="component" value="Unassembled WGS sequence"/>
</dbReference>
<comment type="cofactor">
    <cofactor evidence="1">
        <name>a divalent metal cation</name>
        <dbReference type="ChEBI" id="CHEBI:60240"/>
    </cofactor>
    <text evidence="1">Binds 1 divalent metal cation per subunit.</text>
</comment>
<evidence type="ECO:0000259" key="3">
    <source>
        <dbReference type="Pfam" id="PF00814"/>
    </source>
</evidence>
<dbReference type="EMBL" id="JBANMG010000001">
    <property type="protein sequence ID" value="KAK6957592.1"/>
    <property type="molecule type" value="Genomic_DNA"/>
</dbReference>
<comment type="catalytic activity">
    <reaction evidence="1">
        <text>L-threonylcarbamoyladenylate + adenosine(37) in tRNA = N(6)-L-threonylcarbamoyladenosine(37) in tRNA + AMP + H(+)</text>
        <dbReference type="Rhea" id="RHEA:37059"/>
        <dbReference type="Rhea" id="RHEA-COMP:10162"/>
        <dbReference type="Rhea" id="RHEA-COMP:10163"/>
        <dbReference type="ChEBI" id="CHEBI:15378"/>
        <dbReference type="ChEBI" id="CHEBI:73682"/>
        <dbReference type="ChEBI" id="CHEBI:74411"/>
        <dbReference type="ChEBI" id="CHEBI:74418"/>
        <dbReference type="ChEBI" id="CHEBI:456215"/>
        <dbReference type="EC" id="2.3.1.234"/>
    </reaction>
</comment>
<proteinExistence type="inferred from homology"/>
<dbReference type="GO" id="GO:0005739">
    <property type="term" value="C:mitochondrion"/>
    <property type="evidence" value="ECO:0007669"/>
    <property type="project" value="UniProtKB-SubCell"/>
</dbReference>
<comment type="similarity">
    <text evidence="1">Belongs to the KAE1 / TsaD family.</text>
</comment>
<dbReference type="AlphaFoldDB" id="A0AAX6MZI6"/>
<dbReference type="HAMAP" id="MF_01445">
    <property type="entry name" value="TsaD"/>
    <property type="match status" value="1"/>
</dbReference>
<keyword evidence="1" id="KW-0496">Mitochondrion</keyword>
<dbReference type="SUPFAM" id="SSF53067">
    <property type="entry name" value="Actin-like ATPase domain"/>
    <property type="match status" value="2"/>
</dbReference>
<dbReference type="InterPro" id="IPR017860">
    <property type="entry name" value="Peptidase_M22_CS"/>
</dbReference>
<evidence type="ECO:0000313" key="5">
    <source>
        <dbReference type="Proteomes" id="UP001369815"/>
    </source>
</evidence>
<accession>A0AAX6MZI6</accession>
<dbReference type="Gene3D" id="3.30.420.40">
    <property type="match status" value="2"/>
</dbReference>
<sequence>MLAHRSLRAPGRSPSWQHTSHRVVRLQRRLLSSRPRPRHLITLAIESSCDDTCVTVLEKTQGAGRGAARLLFDKKVTSDNRPFRGVRPMTAVASHTQHLAGMVQEAMRALPDAGSAAARDKAAGENVLWVDGRPRRKPDFITVTRGPGMMSNLSTGLSTAKGLAVAWGVPLLAVHHMQAHALTPRLVSALEAGRPGKDKKRPGSALSPNYPFLSLLVSGGHSLLVLSRSLTNHAILAEAQNIAIGDMLDKCARDIIPDSELAAASGDGVMYAAHLERFAFPNGPADYAWYVPPAARADEIKIYDSGFGWKLTPPLSEITSMSFEFAGLNGQVIKVMMEHPEMSLEERRLIARHTMRLAFEHLASRLLFALSRSGKVGEEDRMVLRNVRTLVVAGGVASNRFLMHILRGILDVRGFSHIKLVCPPLPLCTDNGAMIAWTGMEMYEAGWRSELDILAIKKWPLDPNSEEGGILGVPGWKNIDEAKS</sequence>
<keyword evidence="1" id="KW-0808">Transferase</keyword>
<evidence type="ECO:0000313" key="4">
    <source>
        <dbReference type="EMBL" id="KAK6957592.1"/>
    </source>
</evidence>
<keyword evidence="1" id="KW-0479">Metal-binding</keyword>
<comment type="function">
    <text evidence="1">Required for the formation of a threonylcarbamoyl group on adenosine at position 37 (t(6)A37) in mitochondrial tRNAs that read codons beginning with adenine. Probably involved in the transfer of the threonylcarbamoyl moiety of threonylcarbamoyl-AMP (TC-AMP) to the N6 group of A37. Involved in mitochondrial genome maintenance.</text>
</comment>
<keyword evidence="1" id="KW-0819">tRNA processing</keyword>
<feature type="region of interest" description="Disordered" evidence="2">
    <location>
        <begin position="1"/>
        <end position="20"/>
    </location>
</feature>
<keyword evidence="1" id="KW-0012">Acyltransferase</keyword>
<evidence type="ECO:0000256" key="1">
    <source>
        <dbReference type="HAMAP-Rule" id="MF_03179"/>
    </source>
</evidence>
<evidence type="ECO:0000256" key="2">
    <source>
        <dbReference type="SAM" id="MobiDB-lite"/>
    </source>
</evidence>
<dbReference type="InterPro" id="IPR000905">
    <property type="entry name" value="Gcp-like_dom"/>
</dbReference>
<protein>
    <recommendedName>
        <fullName evidence="3">Gcp-like domain-containing protein</fullName>
    </recommendedName>
</protein>
<comment type="subunit">
    <text evidence="1">Homodimer.</text>
</comment>
<name>A0AAX6MZI6_9PEZI</name>
<dbReference type="InterPro" id="IPR022450">
    <property type="entry name" value="TsaD"/>
</dbReference>
<organism evidence="4 5">
    <name type="scientific">Daldinia eschscholtzii</name>
    <dbReference type="NCBI Taxonomy" id="292717"/>
    <lineage>
        <taxon>Eukaryota</taxon>
        <taxon>Fungi</taxon>
        <taxon>Dikarya</taxon>
        <taxon>Ascomycota</taxon>
        <taxon>Pezizomycotina</taxon>
        <taxon>Sordariomycetes</taxon>
        <taxon>Xylariomycetidae</taxon>
        <taxon>Xylariales</taxon>
        <taxon>Hypoxylaceae</taxon>
        <taxon>Daldinia</taxon>
    </lineage>
</organism>
<dbReference type="GO" id="GO:0046872">
    <property type="term" value="F:metal ion binding"/>
    <property type="evidence" value="ECO:0007669"/>
    <property type="project" value="UniProtKB-KW"/>
</dbReference>
<dbReference type="InterPro" id="IPR043129">
    <property type="entry name" value="ATPase_NBD"/>
</dbReference>
<dbReference type="PROSITE" id="PS01016">
    <property type="entry name" value="GLYCOPROTEASE"/>
    <property type="match status" value="1"/>
</dbReference>